<dbReference type="Proteomes" id="UP000248806">
    <property type="component" value="Unassembled WGS sequence"/>
</dbReference>
<protein>
    <submittedName>
        <fullName evidence="1">Uncharacterized protein</fullName>
    </submittedName>
</protein>
<comment type="caution">
    <text evidence="1">The sequence shown here is derived from an EMBL/GenBank/DDBJ whole genome shotgun (WGS) entry which is preliminary data.</text>
</comment>
<evidence type="ECO:0000313" key="1">
    <source>
        <dbReference type="EMBL" id="PZW22904.1"/>
    </source>
</evidence>
<dbReference type="EMBL" id="QKUF01000029">
    <property type="protein sequence ID" value="PZW22904.1"/>
    <property type="molecule type" value="Genomic_DNA"/>
</dbReference>
<gene>
    <name evidence="1" type="ORF">EI42_05249</name>
</gene>
<accession>A0A326TZB3</accession>
<name>A0A326TZB3_THEHA</name>
<proteinExistence type="predicted"/>
<keyword evidence="2" id="KW-1185">Reference proteome</keyword>
<reference evidence="1 2" key="1">
    <citation type="submission" date="2018-06" db="EMBL/GenBank/DDBJ databases">
        <title>Genomic Encyclopedia of Archaeal and Bacterial Type Strains, Phase II (KMG-II): from individual species to whole genera.</title>
        <authorList>
            <person name="Goeker M."/>
        </authorList>
    </citation>
    <scope>NUCLEOTIDE SEQUENCE [LARGE SCALE GENOMIC DNA]</scope>
    <source>
        <strain evidence="1 2">ATCC BAA-1881</strain>
    </source>
</reference>
<evidence type="ECO:0000313" key="2">
    <source>
        <dbReference type="Proteomes" id="UP000248806"/>
    </source>
</evidence>
<dbReference type="AlphaFoldDB" id="A0A326TZB3"/>
<sequence length="67" mass="7945">MFHAQQSRIRIDATPFLHARNLTVSRETIPPLWEVVYQNTKGEWFTRKIRSLKGLLLPLGEREFCFT</sequence>
<organism evidence="1 2">
    <name type="scientific">Thermosporothrix hazakensis</name>
    <dbReference type="NCBI Taxonomy" id="644383"/>
    <lineage>
        <taxon>Bacteria</taxon>
        <taxon>Bacillati</taxon>
        <taxon>Chloroflexota</taxon>
        <taxon>Ktedonobacteria</taxon>
        <taxon>Ktedonobacterales</taxon>
        <taxon>Thermosporotrichaceae</taxon>
        <taxon>Thermosporothrix</taxon>
    </lineage>
</organism>